<gene>
    <name evidence="2" type="ORF">ISQ19_01705</name>
</gene>
<dbReference type="EMBL" id="JADHOK010000010">
    <property type="protein sequence ID" value="MBL6761392.1"/>
    <property type="molecule type" value="Genomic_DNA"/>
</dbReference>
<proteinExistence type="predicted"/>
<keyword evidence="1" id="KW-1133">Transmembrane helix</keyword>
<accession>A0A937HH45</accession>
<keyword evidence="1" id="KW-0472">Membrane</keyword>
<name>A0A937HH45_9PROT</name>
<keyword evidence="1" id="KW-0812">Transmembrane</keyword>
<sequence length="180" mass="20231">MKLDNFWAAIIGVAAYWTLWFLARPSVKDSISDEIAFSGFVSLVICASHFRLSDLIDMVNERVESLANRVGEIDGGQEEVEDHSPRALTEKGRILSKAVNAKDLATKYRSHLGSVNTKQAYDIQEACLAFAELDMLEALDDEDSRAVKKYAYENGKSVERVLRVIGIEMRDMILAQREND</sequence>
<comment type="caution">
    <text evidence="2">The sequence shown here is derived from an EMBL/GenBank/DDBJ whole genome shotgun (WGS) entry which is preliminary data.</text>
</comment>
<evidence type="ECO:0000313" key="2">
    <source>
        <dbReference type="EMBL" id="MBL6761392.1"/>
    </source>
</evidence>
<reference evidence="2" key="1">
    <citation type="submission" date="2020-10" db="EMBL/GenBank/DDBJ databases">
        <title>Microbiome of the Black Sea water column analyzed by genome centric metagenomics.</title>
        <authorList>
            <person name="Cabello-Yeves P.J."/>
            <person name="Callieri C."/>
            <person name="Picazo A."/>
            <person name="Mehrshad M."/>
            <person name="Haro-Moreno J.M."/>
            <person name="Roda-Garcia J."/>
            <person name="Dzembekova N."/>
            <person name="Slabakova V."/>
            <person name="Slabakova N."/>
            <person name="Moncheva S."/>
            <person name="Rodriguez-Valera F."/>
        </authorList>
    </citation>
    <scope>NUCLEOTIDE SEQUENCE</scope>
    <source>
        <strain evidence="2">BS307-5m-G5</strain>
    </source>
</reference>
<dbReference type="Proteomes" id="UP000785783">
    <property type="component" value="Unassembled WGS sequence"/>
</dbReference>
<evidence type="ECO:0000313" key="3">
    <source>
        <dbReference type="Proteomes" id="UP000785783"/>
    </source>
</evidence>
<feature type="transmembrane region" description="Helical" evidence="1">
    <location>
        <begin position="6"/>
        <end position="23"/>
    </location>
</feature>
<evidence type="ECO:0000256" key="1">
    <source>
        <dbReference type="SAM" id="Phobius"/>
    </source>
</evidence>
<protein>
    <submittedName>
        <fullName evidence="2">Uncharacterized protein</fullName>
    </submittedName>
</protein>
<dbReference type="AlphaFoldDB" id="A0A937HH45"/>
<organism evidence="2 3">
    <name type="scientific">PS1 clade bacterium</name>
    <dbReference type="NCBI Taxonomy" id="2175152"/>
    <lineage>
        <taxon>Bacteria</taxon>
        <taxon>Pseudomonadati</taxon>
        <taxon>Pseudomonadota</taxon>
        <taxon>Alphaproteobacteria</taxon>
        <taxon>PS1 clade</taxon>
    </lineage>
</organism>